<proteinExistence type="predicted"/>
<gene>
    <name evidence="2" type="ORF">FYK55_02680</name>
</gene>
<feature type="domain" description="Xylose isomerase-like TIM barrel" evidence="1">
    <location>
        <begin position="79"/>
        <end position="325"/>
    </location>
</feature>
<dbReference type="RefSeq" id="WP_150074650.1">
    <property type="nucleotide sequence ID" value="NZ_VWOX01000002.1"/>
</dbReference>
<keyword evidence="3" id="KW-1185">Reference proteome</keyword>
<accession>A0A5M6DKJ4</accession>
<dbReference type="Proteomes" id="UP000324479">
    <property type="component" value="Unassembled WGS sequence"/>
</dbReference>
<dbReference type="InterPro" id="IPR036237">
    <property type="entry name" value="Xyl_isomerase-like_sf"/>
</dbReference>
<protein>
    <submittedName>
        <fullName evidence="2">Sugar phosphate isomerase/epimerase</fullName>
    </submittedName>
</protein>
<evidence type="ECO:0000313" key="3">
    <source>
        <dbReference type="Proteomes" id="UP000324479"/>
    </source>
</evidence>
<dbReference type="InterPro" id="IPR006311">
    <property type="entry name" value="TAT_signal"/>
</dbReference>
<dbReference type="PANTHER" id="PTHR12110">
    <property type="entry name" value="HYDROXYPYRUVATE ISOMERASE"/>
    <property type="match status" value="1"/>
</dbReference>
<evidence type="ECO:0000259" key="1">
    <source>
        <dbReference type="Pfam" id="PF01261"/>
    </source>
</evidence>
<evidence type="ECO:0000313" key="2">
    <source>
        <dbReference type="EMBL" id="KAA5545845.1"/>
    </source>
</evidence>
<reference evidence="2 3" key="1">
    <citation type="submission" date="2019-08" db="EMBL/GenBank/DDBJ databases">
        <authorList>
            <person name="Dhanesh K."/>
            <person name="Kumar G."/>
            <person name="Sasikala C."/>
            <person name="Venkata Ramana C."/>
        </authorList>
    </citation>
    <scope>NUCLEOTIDE SEQUENCE [LARGE SCALE GENOMIC DNA]</scope>
    <source>
        <strain evidence="2 3">JC645</strain>
    </source>
</reference>
<dbReference type="InterPro" id="IPR050312">
    <property type="entry name" value="IolE/XylAMocC-like"/>
</dbReference>
<keyword evidence="2" id="KW-0413">Isomerase</keyword>
<comment type="caution">
    <text evidence="2">The sequence shown here is derived from an EMBL/GenBank/DDBJ whole genome shotgun (WGS) entry which is preliminary data.</text>
</comment>
<dbReference type="Gene3D" id="3.20.20.150">
    <property type="entry name" value="Divalent-metal-dependent TIM barrel enzymes"/>
    <property type="match status" value="1"/>
</dbReference>
<dbReference type="Pfam" id="PF01261">
    <property type="entry name" value="AP_endonuc_2"/>
    <property type="match status" value="1"/>
</dbReference>
<sequence>MRQPPLHSTPSSAGASLSRRAVIAAAAAGGAGLLHAGRDRCEAAESDATATRRPNPIAVSTYSYWRYRDDSKLKIEECVDLAADAGFDAVEVLHVQMEDESNATLQRIKQRAFRQGMDLCGLSTHQTFVSPDPDVRKKNVEHTIHCIELAYAMGIPTIRVNTGRWGTSGDFDTLMANKGIEPVLEGYTDEDGFGWVKEGLEQCLPAAEKCGVVMGLENHWGLGRTADGVLRVLRDVPSPWLKATLDTGNFLEDQYAQYQKMAPETVYVQAKTYYGGGTWYTLEIDYDRVAKILRDVDYRGYISLEFEGKESHETAIPKSLAMLRKTFAAI</sequence>
<dbReference type="SUPFAM" id="SSF51658">
    <property type="entry name" value="Xylose isomerase-like"/>
    <property type="match status" value="1"/>
</dbReference>
<dbReference type="EMBL" id="VWOX01000002">
    <property type="protein sequence ID" value="KAA5545845.1"/>
    <property type="molecule type" value="Genomic_DNA"/>
</dbReference>
<dbReference type="GO" id="GO:0016853">
    <property type="term" value="F:isomerase activity"/>
    <property type="evidence" value="ECO:0007669"/>
    <property type="project" value="UniProtKB-KW"/>
</dbReference>
<dbReference type="AlphaFoldDB" id="A0A5M6DKJ4"/>
<dbReference type="PROSITE" id="PS51318">
    <property type="entry name" value="TAT"/>
    <property type="match status" value="1"/>
</dbReference>
<name>A0A5M6DKJ4_9BACT</name>
<organism evidence="2 3">
    <name type="scientific">Roseiconus nitratireducens</name>
    <dbReference type="NCBI Taxonomy" id="2605748"/>
    <lineage>
        <taxon>Bacteria</taxon>
        <taxon>Pseudomonadati</taxon>
        <taxon>Planctomycetota</taxon>
        <taxon>Planctomycetia</taxon>
        <taxon>Pirellulales</taxon>
        <taxon>Pirellulaceae</taxon>
        <taxon>Roseiconus</taxon>
    </lineage>
</organism>
<dbReference type="InterPro" id="IPR013022">
    <property type="entry name" value="Xyl_isomerase-like_TIM-brl"/>
</dbReference>
<dbReference type="PANTHER" id="PTHR12110:SF53">
    <property type="entry name" value="BLR5974 PROTEIN"/>
    <property type="match status" value="1"/>
</dbReference>